<proteinExistence type="predicted"/>
<feature type="transmembrane region" description="Helical" evidence="6">
    <location>
        <begin position="319"/>
        <end position="341"/>
    </location>
</feature>
<reference evidence="9" key="1">
    <citation type="journal article" date="2019" name="Int. J. Syst. Evol. Microbiol.">
        <title>The Global Catalogue of Microorganisms (GCM) 10K type strain sequencing project: providing services to taxonomists for standard genome sequencing and annotation.</title>
        <authorList>
            <consortium name="The Broad Institute Genomics Platform"/>
            <consortium name="The Broad Institute Genome Sequencing Center for Infectious Disease"/>
            <person name="Wu L."/>
            <person name="Ma J."/>
        </authorList>
    </citation>
    <scope>NUCLEOTIDE SEQUENCE [LARGE SCALE GENOMIC DNA]</scope>
    <source>
        <strain evidence="9">JCM 18514</strain>
    </source>
</reference>
<dbReference type="RefSeq" id="WP_345450889.1">
    <property type="nucleotide sequence ID" value="NZ_BAABKK010000024.1"/>
</dbReference>
<organism evidence="8 9">
    <name type="scientific">Arthrobacter gyeryongensis</name>
    <dbReference type="NCBI Taxonomy" id="1650592"/>
    <lineage>
        <taxon>Bacteria</taxon>
        <taxon>Bacillati</taxon>
        <taxon>Actinomycetota</taxon>
        <taxon>Actinomycetes</taxon>
        <taxon>Micrococcales</taxon>
        <taxon>Micrococcaceae</taxon>
        <taxon>Arthrobacter</taxon>
    </lineage>
</organism>
<feature type="transmembrane region" description="Helical" evidence="6">
    <location>
        <begin position="531"/>
        <end position="549"/>
    </location>
</feature>
<name>A0ABP9SNH5_9MICC</name>
<dbReference type="InterPro" id="IPR036259">
    <property type="entry name" value="MFS_trans_sf"/>
</dbReference>
<dbReference type="InterPro" id="IPR011701">
    <property type="entry name" value="MFS"/>
</dbReference>
<feature type="transmembrane region" description="Helical" evidence="6">
    <location>
        <begin position="427"/>
        <end position="449"/>
    </location>
</feature>
<dbReference type="PROSITE" id="PS50850">
    <property type="entry name" value="MFS"/>
    <property type="match status" value="1"/>
</dbReference>
<protein>
    <submittedName>
        <fullName evidence="8">MFS transporter</fullName>
    </submittedName>
</protein>
<feature type="transmembrane region" description="Helical" evidence="6">
    <location>
        <begin position="382"/>
        <end position="406"/>
    </location>
</feature>
<keyword evidence="3 6" id="KW-0812">Transmembrane</keyword>
<accession>A0ABP9SNH5</accession>
<keyword evidence="9" id="KW-1185">Reference proteome</keyword>
<evidence type="ECO:0000256" key="2">
    <source>
        <dbReference type="ARBA" id="ARBA00022448"/>
    </source>
</evidence>
<comment type="subcellular location">
    <subcellularLocation>
        <location evidence="1">Cell membrane</location>
        <topology evidence="1">Multi-pass membrane protein</topology>
    </subcellularLocation>
</comment>
<evidence type="ECO:0000256" key="6">
    <source>
        <dbReference type="SAM" id="Phobius"/>
    </source>
</evidence>
<dbReference type="SUPFAM" id="SSF103473">
    <property type="entry name" value="MFS general substrate transporter"/>
    <property type="match status" value="1"/>
</dbReference>
<keyword evidence="5 6" id="KW-0472">Membrane</keyword>
<feature type="transmembrane region" description="Helical" evidence="6">
    <location>
        <begin position="244"/>
        <end position="264"/>
    </location>
</feature>
<feature type="transmembrane region" description="Helical" evidence="6">
    <location>
        <begin position="348"/>
        <end position="370"/>
    </location>
</feature>
<evidence type="ECO:0000256" key="4">
    <source>
        <dbReference type="ARBA" id="ARBA00022989"/>
    </source>
</evidence>
<dbReference type="PANTHER" id="PTHR42718:SF9">
    <property type="entry name" value="MAJOR FACILITATOR SUPERFAMILY MULTIDRUG TRANSPORTER MFSC"/>
    <property type="match status" value="1"/>
</dbReference>
<feature type="transmembrane region" description="Helical" evidence="6">
    <location>
        <begin position="142"/>
        <end position="162"/>
    </location>
</feature>
<dbReference type="InterPro" id="IPR020846">
    <property type="entry name" value="MFS_dom"/>
</dbReference>
<comment type="caution">
    <text evidence="8">The sequence shown here is derived from an EMBL/GenBank/DDBJ whole genome shotgun (WGS) entry which is preliminary data.</text>
</comment>
<evidence type="ECO:0000256" key="5">
    <source>
        <dbReference type="ARBA" id="ARBA00023136"/>
    </source>
</evidence>
<feature type="transmembrane region" description="Helical" evidence="6">
    <location>
        <begin position="285"/>
        <end position="313"/>
    </location>
</feature>
<feature type="transmembrane region" description="Helical" evidence="6">
    <location>
        <begin position="107"/>
        <end position="130"/>
    </location>
</feature>
<dbReference type="EMBL" id="BAABKK010000024">
    <property type="protein sequence ID" value="GAA5197846.1"/>
    <property type="molecule type" value="Genomic_DNA"/>
</dbReference>
<feature type="transmembrane region" description="Helical" evidence="6">
    <location>
        <begin position="182"/>
        <end position="201"/>
    </location>
</feature>
<keyword evidence="2" id="KW-0813">Transport</keyword>
<feature type="transmembrane region" description="Helical" evidence="6">
    <location>
        <begin position="82"/>
        <end position="101"/>
    </location>
</feature>
<evidence type="ECO:0000259" key="7">
    <source>
        <dbReference type="PROSITE" id="PS50850"/>
    </source>
</evidence>
<dbReference type="Pfam" id="PF07690">
    <property type="entry name" value="MFS_1"/>
    <property type="match status" value="1"/>
</dbReference>
<sequence length="578" mass="58235">MSQTISVQSRGSVRATFVAAYSAVTLAQITNALPGALSGTFAVEFHTSGAGLTWIAGMFLMGIVVFELSWGLLGDIFGRKKLLYVGAAVSIVGSVMAAMAPSTGIMIVAQAIGGIGAGILFPISLSMIAAITPDHRARAKVIATWAGFLSLGAVISPVLAGFTAQFFTVAGRGPGAPNTFSGWRAAYLIAAAVAVVVLLIAARAKDSAAAEGRKLDMPGQLTLAVGLIAVLYATVTAVDAGLSSAQVVASYIAGGILLVAFVVIESRTAHPLIHLSLFNNSSYSITGIVAVTGMFAFLAICFSTSVAVSGLALAETWKVGVLFVFIQGPAFAFIPVVGWLIHHVAPRWVLTAGFALMAVSGFWLSTFALGTPETFGGTPWTAFILPLLVLGIGFALTVGSVTAVAINTVPARQIGMASATTNLLRDLGFALGPVIGSAIAFGIGATVFAGPLAGILGAAGMPADAVTGLAHVPPLGFLSGWDGVVAQFSGQAAAGGAPAQAVDGMVKALTAAKPRIQGVAGTSLGQGFQTVYLSAGIAATLSAVLTLFISARSSGPATVAIAETAEASAEAAVQDLRR</sequence>
<dbReference type="Gene3D" id="1.20.1250.20">
    <property type="entry name" value="MFS general substrate transporter like domains"/>
    <property type="match status" value="1"/>
</dbReference>
<evidence type="ECO:0000313" key="8">
    <source>
        <dbReference type="EMBL" id="GAA5197846.1"/>
    </source>
</evidence>
<evidence type="ECO:0000313" key="9">
    <source>
        <dbReference type="Proteomes" id="UP001500200"/>
    </source>
</evidence>
<keyword evidence="4 6" id="KW-1133">Transmembrane helix</keyword>
<dbReference type="Proteomes" id="UP001500200">
    <property type="component" value="Unassembled WGS sequence"/>
</dbReference>
<feature type="transmembrane region" description="Helical" evidence="6">
    <location>
        <begin position="221"/>
        <end position="238"/>
    </location>
</feature>
<dbReference type="PANTHER" id="PTHR42718">
    <property type="entry name" value="MAJOR FACILITATOR SUPERFAMILY MULTIDRUG TRANSPORTER MFSC"/>
    <property type="match status" value="1"/>
</dbReference>
<evidence type="ECO:0000256" key="1">
    <source>
        <dbReference type="ARBA" id="ARBA00004651"/>
    </source>
</evidence>
<evidence type="ECO:0000256" key="3">
    <source>
        <dbReference type="ARBA" id="ARBA00022692"/>
    </source>
</evidence>
<feature type="transmembrane region" description="Helical" evidence="6">
    <location>
        <begin position="50"/>
        <end position="70"/>
    </location>
</feature>
<feature type="domain" description="Major facilitator superfamily (MFS) profile" evidence="7">
    <location>
        <begin position="16"/>
        <end position="554"/>
    </location>
</feature>
<gene>
    <name evidence="8" type="ORF">GCM10023346_33620</name>
</gene>